<gene>
    <name evidence="1" type="ORF">EPZ47_25535</name>
</gene>
<dbReference type="Proteomes" id="UP000296468">
    <property type="component" value="Chromosome"/>
</dbReference>
<protein>
    <submittedName>
        <fullName evidence="1">Uncharacterized protein</fullName>
    </submittedName>
</protein>
<accession>A0A4P7PMZ3</accession>
<evidence type="ECO:0000313" key="2">
    <source>
        <dbReference type="Proteomes" id="UP000296468"/>
    </source>
</evidence>
<organism evidence="1 2">
    <name type="scientific">Pseudomonas viciae</name>
    <dbReference type="NCBI Taxonomy" id="2505979"/>
    <lineage>
        <taxon>Bacteria</taxon>
        <taxon>Pseudomonadati</taxon>
        <taxon>Pseudomonadota</taxon>
        <taxon>Gammaproteobacteria</taxon>
        <taxon>Pseudomonadales</taxon>
        <taxon>Pseudomonadaceae</taxon>
        <taxon>Pseudomonas</taxon>
    </lineage>
</organism>
<dbReference type="KEGG" id="pvk:EPZ47_25535"/>
<dbReference type="EMBL" id="CP035088">
    <property type="protein sequence ID" value="QBZ91912.1"/>
    <property type="molecule type" value="Genomic_DNA"/>
</dbReference>
<name>A0A4P7PMZ3_9PSED</name>
<sequence length="101" mass="10738">MLTKVPWVSGGQKGAHYIGFCCRNGCSQHLWRGSLLPLGCAATAFSRGASHLSGSKLPRHKSSLIGQDQWVRATANSLNSTNASRYSLAGSASRHLIARAT</sequence>
<evidence type="ECO:0000313" key="1">
    <source>
        <dbReference type="EMBL" id="QBZ91912.1"/>
    </source>
</evidence>
<proteinExistence type="predicted"/>
<reference evidence="1 2" key="1">
    <citation type="journal article" date="2019" name="Front. Microbiol.">
        <title>In silico and Genetic Analyses of Cyclic Lipopeptide Synthetic Gene Clusters in Pseudomonas sp. 11K1.</title>
        <authorList>
            <person name="Zhao H."/>
            <person name="Liu Y.P."/>
            <person name="Zhang L.Q."/>
        </authorList>
    </citation>
    <scope>NUCLEOTIDE SEQUENCE [LARGE SCALE GENOMIC DNA]</scope>
    <source>
        <strain evidence="1 2">11K1</strain>
    </source>
</reference>
<dbReference type="AlphaFoldDB" id="A0A4P7PMZ3"/>